<evidence type="ECO:0000313" key="1">
    <source>
        <dbReference type="EMBL" id="EMN91522.1"/>
    </source>
</evidence>
<dbReference type="EMBL" id="AHNU02000029">
    <property type="protein sequence ID" value="EMN91522.1"/>
    <property type="molecule type" value="Genomic_DNA"/>
</dbReference>
<comment type="caution">
    <text evidence="1">The sequence shown here is derived from an EMBL/GenBank/DDBJ whole genome shotgun (WGS) entry which is preliminary data.</text>
</comment>
<reference evidence="1 2" key="1">
    <citation type="submission" date="2013-01" db="EMBL/GenBank/DDBJ databases">
        <authorList>
            <person name="Harkins D.M."/>
            <person name="Durkin A.S."/>
            <person name="Brinkac L.M."/>
            <person name="Haft D.H."/>
            <person name="Selengut J.D."/>
            <person name="Sanka R."/>
            <person name="DePew J."/>
            <person name="Purushe J."/>
            <person name="Chanthongthip A."/>
            <person name="Lattana O."/>
            <person name="Phetsouvanh R."/>
            <person name="Newton P.N."/>
            <person name="Vinetz J.M."/>
            <person name="Sutton G.G."/>
            <person name="Nierman W.C."/>
            <person name="Fouts D.E."/>
        </authorList>
    </citation>
    <scope>NUCLEOTIDE SEQUENCE [LARGE SCALE GENOMIC DNA]</scope>
    <source>
        <strain evidence="1 2">UI 13098</strain>
    </source>
</reference>
<gene>
    <name evidence="1" type="ORF">LEP1GSC108_3458</name>
</gene>
<protein>
    <submittedName>
        <fullName evidence="1">Uncharacterized protein</fullName>
    </submittedName>
</protein>
<sequence>MNIQIYCNSAVRNIYPSNMQRSMGTGRTAYQLHLREQAKSKDVVDILDMTIFWSL</sequence>
<name>M6QRT6_9LEPT</name>
<accession>M6QRT6</accession>
<evidence type="ECO:0000313" key="2">
    <source>
        <dbReference type="Proteomes" id="UP000012118"/>
    </source>
</evidence>
<dbReference type="Proteomes" id="UP000012118">
    <property type="component" value="Unassembled WGS sequence"/>
</dbReference>
<dbReference type="AlphaFoldDB" id="M6QRT6"/>
<keyword evidence="2" id="KW-1185">Reference proteome</keyword>
<organism evidence="1 2">
    <name type="scientific">Leptospira weilii str. UI 13098</name>
    <dbReference type="NCBI Taxonomy" id="1088542"/>
    <lineage>
        <taxon>Bacteria</taxon>
        <taxon>Pseudomonadati</taxon>
        <taxon>Spirochaetota</taxon>
        <taxon>Spirochaetia</taxon>
        <taxon>Leptospirales</taxon>
        <taxon>Leptospiraceae</taxon>
        <taxon>Leptospira</taxon>
    </lineage>
</organism>
<proteinExistence type="predicted"/>